<comment type="caution">
    <text evidence="1">The sequence shown here is derived from an EMBL/GenBank/DDBJ whole genome shotgun (WGS) entry which is preliminary data.</text>
</comment>
<keyword evidence="2" id="KW-1185">Reference proteome</keyword>
<dbReference type="OrthoDB" id="2488584at2759"/>
<evidence type="ECO:0000313" key="2">
    <source>
        <dbReference type="Proteomes" id="UP000789396"/>
    </source>
</evidence>
<dbReference type="EMBL" id="CAJVPZ010092807">
    <property type="protein sequence ID" value="CAG8816426.1"/>
    <property type="molecule type" value="Genomic_DNA"/>
</dbReference>
<sequence length="177" mass="20388">LNDNIYNHNLDNRNFISLVATDAISSTIQFPIKWIAVENNEIIGLSRQEQKSAQQQLKAKQRFAKVFGFAKGMINKAIEVDLDRKLITMLESFYENEIKPNLESNNVTYTDSNEFNVANKTNIINSNEGNHLEYTDENKVSISSSEFDEERKRKVSVVENPILKRQKGRPPKAHRVF</sequence>
<gene>
    <name evidence="1" type="ORF">RFULGI_LOCUS19260</name>
</gene>
<feature type="non-terminal residue" evidence="1">
    <location>
        <position position="177"/>
    </location>
</feature>
<organism evidence="1 2">
    <name type="scientific">Racocetra fulgida</name>
    <dbReference type="NCBI Taxonomy" id="60492"/>
    <lineage>
        <taxon>Eukaryota</taxon>
        <taxon>Fungi</taxon>
        <taxon>Fungi incertae sedis</taxon>
        <taxon>Mucoromycota</taxon>
        <taxon>Glomeromycotina</taxon>
        <taxon>Glomeromycetes</taxon>
        <taxon>Diversisporales</taxon>
        <taxon>Gigasporaceae</taxon>
        <taxon>Racocetra</taxon>
    </lineage>
</organism>
<reference evidence="1" key="1">
    <citation type="submission" date="2021-06" db="EMBL/GenBank/DDBJ databases">
        <authorList>
            <person name="Kallberg Y."/>
            <person name="Tangrot J."/>
            <person name="Rosling A."/>
        </authorList>
    </citation>
    <scope>NUCLEOTIDE SEQUENCE</scope>
    <source>
        <strain evidence="1">IN212</strain>
    </source>
</reference>
<protein>
    <submittedName>
        <fullName evidence="1">15396_t:CDS:1</fullName>
    </submittedName>
</protein>
<accession>A0A9N9K8H9</accession>
<dbReference type="Proteomes" id="UP000789396">
    <property type="component" value="Unassembled WGS sequence"/>
</dbReference>
<dbReference type="AlphaFoldDB" id="A0A9N9K8H9"/>
<name>A0A9N9K8H9_9GLOM</name>
<feature type="non-terminal residue" evidence="1">
    <location>
        <position position="1"/>
    </location>
</feature>
<evidence type="ECO:0000313" key="1">
    <source>
        <dbReference type="EMBL" id="CAG8816426.1"/>
    </source>
</evidence>
<proteinExistence type="predicted"/>